<dbReference type="AlphaFoldDB" id="A0A4Y7JQW7"/>
<dbReference type="Proteomes" id="UP000316621">
    <property type="component" value="Chromosome 5"/>
</dbReference>
<name>A0A4Y7JQW7_PAPSO</name>
<dbReference type="Gramene" id="RZC62085">
    <property type="protein sequence ID" value="RZC62085"/>
    <property type="gene ID" value="C5167_023830"/>
</dbReference>
<reference evidence="1 2" key="1">
    <citation type="journal article" date="2018" name="Science">
        <title>The opium poppy genome and morphinan production.</title>
        <authorList>
            <person name="Guo L."/>
            <person name="Winzer T."/>
            <person name="Yang X."/>
            <person name="Li Y."/>
            <person name="Ning Z."/>
            <person name="He Z."/>
            <person name="Teodor R."/>
            <person name="Lu Y."/>
            <person name="Bowser T.A."/>
            <person name="Graham I.A."/>
            <person name="Ye K."/>
        </authorList>
    </citation>
    <scope>NUCLEOTIDE SEQUENCE [LARGE SCALE GENOMIC DNA]</scope>
    <source>
        <strain evidence="2">cv. HN1</strain>
        <tissue evidence="1">Leaves</tissue>
    </source>
</reference>
<evidence type="ECO:0000313" key="2">
    <source>
        <dbReference type="Proteomes" id="UP000316621"/>
    </source>
</evidence>
<keyword evidence="2" id="KW-1185">Reference proteome</keyword>
<evidence type="ECO:0000313" key="1">
    <source>
        <dbReference type="EMBL" id="RZC62085.1"/>
    </source>
</evidence>
<accession>A0A4Y7JQW7</accession>
<organism evidence="1 2">
    <name type="scientific">Papaver somniferum</name>
    <name type="common">Opium poppy</name>
    <dbReference type="NCBI Taxonomy" id="3469"/>
    <lineage>
        <taxon>Eukaryota</taxon>
        <taxon>Viridiplantae</taxon>
        <taxon>Streptophyta</taxon>
        <taxon>Embryophyta</taxon>
        <taxon>Tracheophyta</taxon>
        <taxon>Spermatophyta</taxon>
        <taxon>Magnoliopsida</taxon>
        <taxon>Ranunculales</taxon>
        <taxon>Papaveraceae</taxon>
        <taxon>Papaveroideae</taxon>
        <taxon>Papaver</taxon>
    </lineage>
</organism>
<sequence length="126" mass="13765">MFGVPQQCTVEKKKDDGPHPLQIFPRTVLIILGSDHGALLRRGCKQSVISNAIPKGWQWPSKPKLKFSTTKVTPLFRQTPYTARGVSLLPHLAAAAPIVALSSEWQTLVVPKLIKEVKAVAGKCCV</sequence>
<gene>
    <name evidence="1" type="ORF">C5167_023830</name>
</gene>
<dbReference type="EMBL" id="CM010719">
    <property type="protein sequence ID" value="RZC62085.1"/>
    <property type="molecule type" value="Genomic_DNA"/>
</dbReference>
<proteinExistence type="predicted"/>
<protein>
    <submittedName>
        <fullName evidence="1">Uncharacterized protein</fullName>
    </submittedName>
</protein>